<reference evidence="3 4" key="1">
    <citation type="submission" date="2020-04" db="EMBL/GenBank/DDBJ databases">
        <title>Chromosome-level genome assembly of a cyprinid fish Onychostoma macrolepis by integration of Nanopore Sequencing, Bionano and Hi-C technology.</title>
        <authorList>
            <person name="Wang D."/>
        </authorList>
    </citation>
    <scope>NUCLEOTIDE SEQUENCE [LARGE SCALE GENOMIC DNA]</scope>
    <source>
        <strain evidence="3">SWU-2019</strain>
        <tissue evidence="3">Muscle</tissue>
    </source>
</reference>
<sequence>MKSYGKELRELWAFVKCQENTCRDAQAAAVTGRISSGSAKASSQQRHLVAGDSNDRNDCPVAIETVKHNIALPQVIMRSTEEKTVLLCALDDDVEGLKSLLESKSANETQQSENILWERDEVGRNALFAACTFGRSGIVRELVQNGADVNELTARGYSPLHYSAMWGQLDTLKTLVELNADFQAVNFRGEKAVDVARRYDKLDCAEYLAWAEAKQSLQALIQDVRDIIADPEKVQGKLNKEDKTMFINICSAKSDWIHNAKNATIQDFIEQKKQLEGVLEPIMLKLNTQSEATMKTRKP</sequence>
<dbReference type="PROSITE" id="PS50297">
    <property type="entry name" value="ANK_REP_REGION"/>
    <property type="match status" value="2"/>
</dbReference>
<accession>A0A7J6DDK9</accession>
<dbReference type="InterPro" id="IPR036770">
    <property type="entry name" value="Ankyrin_rpt-contain_sf"/>
</dbReference>
<dbReference type="AlphaFoldDB" id="A0A7J6DDK9"/>
<dbReference type="EMBL" id="JAAMOB010000002">
    <property type="protein sequence ID" value="KAF4117406.1"/>
    <property type="molecule type" value="Genomic_DNA"/>
</dbReference>
<dbReference type="InterPro" id="IPR029048">
    <property type="entry name" value="HSP70_C_sf"/>
</dbReference>
<keyword evidence="4" id="KW-1185">Reference proteome</keyword>
<feature type="repeat" description="ANK" evidence="1">
    <location>
        <begin position="122"/>
        <end position="154"/>
    </location>
</feature>
<dbReference type="Pfam" id="PF12796">
    <property type="entry name" value="Ank_2"/>
    <property type="match status" value="1"/>
</dbReference>
<organism evidence="3 4">
    <name type="scientific">Onychostoma macrolepis</name>
    <dbReference type="NCBI Taxonomy" id="369639"/>
    <lineage>
        <taxon>Eukaryota</taxon>
        <taxon>Metazoa</taxon>
        <taxon>Chordata</taxon>
        <taxon>Craniata</taxon>
        <taxon>Vertebrata</taxon>
        <taxon>Euteleostomi</taxon>
        <taxon>Actinopterygii</taxon>
        <taxon>Neopterygii</taxon>
        <taxon>Teleostei</taxon>
        <taxon>Ostariophysi</taxon>
        <taxon>Cypriniformes</taxon>
        <taxon>Cyprinidae</taxon>
        <taxon>Acrossocheilinae</taxon>
        <taxon>Onychostoma</taxon>
    </lineage>
</organism>
<evidence type="ECO:0000313" key="4">
    <source>
        <dbReference type="Proteomes" id="UP000579812"/>
    </source>
</evidence>
<dbReference type="PANTHER" id="PTHR22677:SF4">
    <property type="entry name" value="USHER SYNDROME TYPE-1G PROTEIN-LIKE PROTEIN"/>
    <property type="match status" value="1"/>
</dbReference>
<dbReference type="InterPro" id="IPR002110">
    <property type="entry name" value="Ankyrin_rpt"/>
</dbReference>
<protein>
    <recommendedName>
        <fullName evidence="5">Ankyrin repeat domain-containing protein 45</fullName>
    </recommendedName>
</protein>
<feature type="compositionally biased region" description="Polar residues" evidence="2">
    <location>
        <begin position="34"/>
        <end position="46"/>
    </location>
</feature>
<feature type="repeat" description="ANK" evidence="1">
    <location>
        <begin position="155"/>
        <end position="187"/>
    </location>
</feature>
<dbReference type="Proteomes" id="UP000579812">
    <property type="component" value="Unassembled WGS sequence"/>
</dbReference>
<feature type="region of interest" description="Disordered" evidence="2">
    <location>
        <begin position="34"/>
        <end position="53"/>
    </location>
</feature>
<evidence type="ECO:0000256" key="2">
    <source>
        <dbReference type="SAM" id="MobiDB-lite"/>
    </source>
</evidence>
<keyword evidence="1" id="KW-0040">ANK repeat</keyword>
<proteinExistence type="predicted"/>
<evidence type="ECO:0000256" key="1">
    <source>
        <dbReference type="PROSITE-ProRule" id="PRU00023"/>
    </source>
</evidence>
<dbReference type="PANTHER" id="PTHR22677">
    <property type="entry name" value="ANKYRIN REPEAT DOMAIN-CONTAINING PROTEIN 60"/>
    <property type="match status" value="1"/>
</dbReference>
<evidence type="ECO:0008006" key="5">
    <source>
        <dbReference type="Google" id="ProtNLM"/>
    </source>
</evidence>
<evidence type="ECO:0000313" key="3">
    <source>
        <dbReference type="EMBL" id="KAF4117406.1"/>
    </source>
</evidence>
<dbReference type="Gene3D" id="1.25.40.20">
    <property type="entry name" value="Ankyrin repeat-containing domain"/>
    <property type="match status" value="1"/>
</dbReference>
<dbReference type="Gene3D" id="1.20.1270.10">
    <property type="match status" value="1"/>
</dbReference>
<comment type="caution">
    <text evidence="3">The sequence shown here is derived from an EMBL/GenBank/DDBJ whole genome shotgun (WGS) entry which is preliminary data.</text>
</comment>
<dbReference type="SUPFAM" id="SSF48403">
    <property type="entry name" value="Ankyrin repeat"/>
    <property type="match status" value="1"/>
</dbReference>
<dbReference type="SUPFAM" id="SSF100934">
    <property type="entry name" value="Heat shock protein 70kD (HSP70), C-terminal subdomain"/>
    <property type="match status" value="1"/>
</dbReference>
<gene>
    <name evidence="3" type="ORF">G5714_001959</name>
</gene>
<dbReference type="PROSITE" id="PS50088">
    <property type="entry name" value="ANK_REPEAT"/>
    <property type="match status" value="2"/>
</dbReference>
<dbReference type="SMART" id="SM00248">
    <property type="entry name" value="ANK"/>
    <property type="match status" value="2"/>
</dbReference>
<dbReference type="InterPro" id="IPR039323">
    <property type="entry name" value="ANKRD_45/46/60"/>
</dbReference>
<name>A0A7J6DDK9_9TELE</name>